<sequence>MHYRKIELFVYLRKGEELERAILLPVYREKIKSYITFTDKEWEVFADFLEIKKRNKNECFATTGEICEDLGYIFKGSVRYCSIVDGLEITGYFAFENNFVTALKSFLTGYPSLYDIITLEKTIFIIISKKNMQVLLEHPLLSFKMERLGRLISERFNILFEDRIKSFIVKTPEERYLDLLESGQDIVKRIPLQYIAQFIGITPVSLSRIRKRIHQYHHS</sequence>
<proteinExistence type="predicted"/>
<protein>
    <submittedName>
        <fullName evidence="1">Crp/Fnr family transcriptional regulator</fullName>
    </submittedName>
</protein>
<dbReference type="KEGG" id="pgin:FRZ67_17235"/>
<dbReference type="RefSeq" id="WP_147191543.1">
    <property type="nucleotide sequence ID" value="NZ_CP042435.1"/>
</dbReference>
<dbReference type="Proteomes" id="UP000321533">
    <property type="component" value="Chromosome"/>
</dbReference>
<organism evidence="1 2">
    <name type="scientific">Panacibacter ginsenosidivorans</name>
    <dbReference type="NCBI Taxonomy" id="1813871"/>
    <lineage>
        <taxon>Bacteria</taxon>
        <taxon>Pseudomonadati</taxon>
        <taxon>Bacteroidota</taxon>
        <taxon>Chitinophagia</taxon>
        <taxon>Chitinophagales</taxon>
        <taxon>Chitinophagaceae</taxon>
        <taxon>Panacibacter</taxon>
    </lineage>
</organism>
<evidence type="ECO:0000313" key="2">
    <source>
        <dbReference type="Proteomes" id="UP000321533"/>
    </source>
</evidence>
<reference evidence="1 2" key="1">
    <citation type="journal article" date="2016" name="Int. J. Syst. Evol. Microbiol.">
        <title>Panacibacter ginsenosidivorans gen. nov., sp. nov., with ginsenoside converting activity isolated from soil of a ginseng field.</title>
        <authorList>
            <person name="Siddiqi M.Z."/>
            <person name="Muhammad Shafi S."/>
            <person name="Choi K.D."/>
            <person name="Im W.T."/>
        </authorList>
    </citation>
    <scope>NUCLEOTIDE SEQUENCE [LARGE SCALE GENOMIC DNA]</scope>
    <source>
        <strain evidence="1 2">Gsoil1550</strain>
    </source>
</reference>
<dbReference type="InterPro" id="IPR014710">
    <property type="entry name" value="RmlC-like_jellyroll"/>
</dbReference>
<gene>
    <name evidence="1" type="ORF">FRZ67_17235</name>
</gene>
<dbReference type="SUPFAM" id="SSF51206">
    <property type="entry name" value="cAMP-binding domain-like"/>
    <property type="match status" value="1"/>
</dbReference>
<dbReference type="OrthoDB" id="663011at2"/>
<keyword evidence="2" id="KW-1185">Reference proteome</keyword>
<accession>A0A5B8VBR4</accession>
<dbReference type="EMBL" id="CP042435">
    <property type="protein sequence ID" value="QEC68967.1"/>
    <property type="molecule type" value="Genomic_DNA"/>
</dbReference>
<evidence type="ECO:0000313" key="1">
    <source>
        <dbReference type="EMBL" id="QEC68967.1"/>
    </source>
</evidence>
<name>A0A5B8VBR4_9BACT</name>
<dbReference type="AlphaFoldDB" id="A0A5B8VBR4"/>
<dbReference type="InterPro" id="IPR018490">
    <property type="entry name" value="cNMP-bd_dom_sf"/>
</dbReference>
<dbReference type="Gene3D" id="2.60.120.10">
    <property type="entry name" value="Jelly Rolls"/>
    <property type="match status" value="1"/>
</dbReference>